<dbReference type="Proteomes" id="UP001218218">
    <property type="component" value="Unassembled WGS sequence"/>
</dbReference>
<dbReference type="AlphaFoldDB" id="A0AAD6ZWU3"/>
<reference evidence="1" key="1">
    <citation type="submission" date="2023-03" db="EMBL/GenBank/DDBJ databases">
        <title>Massive genome expansion in bonnet fungi (Mycena s.s.) driven by repeated elements and novel gene families across ecological guilds.</title>
        <authorList>
            <consortium name="Lawrence Berkeley National Laboratory"/>
            <person name="Harder C.B."/>
            <person name="Miyauchi S."/>
            <person name="Viragh M."/>
            <person name="Kuo A."/>
            <person name="Thoen E."/>
            <person name="Andreopoulos B."/>
            <person name="Lu D."/>
            <person name="Skrede I."/>
            <person name="Drula E."/>
            <person name="Henrissat B."/>
            <person name="Morin E."/>
            <person name="Kohler A."/>
            <person name="Barry K."/>
            <person name="LaButti K."/>
            <person name="Morin E."/>
            <person name="Salamov A."/>
            <person name="Lipzen A."/>
            <person name="Mereny Z."/>
            <person name="Hegedus B."/>
            <person name="Baldrian P."/>
            <person name="Stursova M."/>
            <person name="Weitz H."/>
            <person name="Taylor A."/>
            <person name="Grigoriev I.V."/>
            <person name="Nagy L.G."/>
            <person name="Martin F."/>
            <person name="Kauserud H."/>
        </authorList>
    </citation>
    <scope>NUCLEOTIDE SEQUENCE</scope>
    <source>
        <strain evidence="1">CBHHK002</strain>
    </source>
</reference>
<name>A0AAD6ZWU3_9AGAR</name>
<organism evidence="1 2">
    <name type="scientific">Mycena albidolilacea</name>
    <dbReference type="NCBI Taxonomy" id="1033008"/>
    <lineage>
        <taxon>Eukaryota</taxon>
        <taxon>Fungi</taxon>
        <taxon>Dikarya</taxon>
        <taxon>Basidiomycota</taxon>
        <taxon>Agaricomycotina</taxon>
        <taxon>Agaricomycetes</taxon>
        <taxon>Agaricomycetidae</taxon>
        <taxon>Agaricales</taxon>
        <taxon>Marasmiineae</taxon>
        <taxon>Mycenaceae</taxon>
        <taxon>Mycena</taxon>
    </lineage>
</organism>
<comment type="caution">
    <text evidence="1">The sequence shown here is derived from an EMBL/GenBank/DDBJ whole genome shotgun (WGS) entry which is preliminary data.</text>
</comment>
<protein>
    <recommendedName>
        <fullName evidence="3">F-box domain-containing protein</fullName>
    </recommendedName>
</protein>
<evidence type="ECO:0000313" key="2">
    <source>
        <dbReference type="Proteomes" id="UP001218218"/>
    </source>
</evidence>
<proteinExistence type="predicted"/>
<sequence>MELHRALISPWRRLLVEITFKIFVFTLKTRRREPGPPHYDEEDPTWIDDRSGTLLLCKICSAWRAIAMSTPALWNTLYLSADDVERRPLDWVSTWLDRSKCFPVYLQLFWDHKALPDLINSLMSVAVVSHLHHIAELEIEDLDFNRGRRSLFSVLNYPKTVYGNGLMRFAVFPRANLTGLTLWSPTLMRLVFEIFEHALNLRHVDFNIVEDASMMSPKSLLGMKSVSTLKLSFDLGLRRFLEQAEFPSLVGLHFFGIGDWSRAELHSFLSHQGEIIACLQHKACNTLESLSVRDCSIVNEDDALLKLLTYYGPQHPFCCPNLRAIWLGNFYATDGLILAFVESRLVTLLSKLPSAPPPPARLKQVRLSFLDLVDDESKEAEHPEDSKRLREVEKIADKSELDIVWLDEEGPPWPY</sequence>
<keyword evidence="2" id="KW-1185">Reference proteome</keyword>
<dbReference type="EMBL" id="JARIHO010000023">
    <property type="protein sequence ID" value="KAJ7343149.1"/>
    <property type="molecule type" value="Genomic_DNA"/>
</dbReference>
<gene>
    <name evidence="1" type="ORF">DFH08DRAFT_810663</name>
</gene>
<accession>A0AAD6ZWU3</accession>
<evidence type="ECO:0008006" key="3">
    <source>
        <dbReference type="Google" id="ProtNLM"/>
    </source>
</evidence>
<dbReference type="SUPFAM" id="SSF52047">
    <property type="entry name" value="RNI-like"/>
    <property type="match status" value="1"/>
</dbReference>
<evidence type="ECO:0000313" key="1">
    <source>
        <dbReference type="EMBL" id="KAJ7343149.1"/>
    </source>
</evidence>